<reference evidence="2 3" key="1">
    <citation type="submission" date="2020-09" db="EMBL/GenBank/DDBJ databases">
        <title>Paenibacillus sp. strain PR3 16S rRNA gene Genome sequencing and assembly.</title>
        <authorList>
            <person name="Kim J."/>
        </authorList>
    </citation>
    <scope>NUCLEOTIDE SEQUENCE [LARGE SCALE GENOMIC DNA]</scope>
    <source>
        <strain evidence="2 3">PR3</strain>
    </source>
</reference>
<dbReference type="InterPro" id="IPR053144">
    <property type="entry name" value="Acetyltransferase_Butenolide"/>
</dbReference>
<dbReference type="PANTHER" id="PTHR43233">
    <property type="entry name" value="FAMILY N-ACETYLTRANSFERASE, PUTATIVE (AFU_ORTHOLOGUE AFUA_6G03350)-RELATED"/>
    <property type="match status" value="1"/>
</dbReference>
<accession>A0ABR8MVT0</accession>
<dbReference type="InterPro" id="IPR016181">
    <property type="entry name" value="Acyl_CoA_acyltransferase"/>
</dbReference>
<keyword evidence="3" id="KW-1185">Reference proteome</keyword>
<dbReference type="Gene3D" id="3.40.630.30">
    <property type="match status" value="1"/>
</dbReference>
<comment type="caution">
    <text evidence="2">The sequence shown here is derived from an EMBL/GenBank/DDBJ whole genome shotgun (WGS) entry which is preliminary data.</text>
</comment>
<dbReference type="EMBL" id="JACXZA010000003">
    <property type="protein sequence ID" value="MBD3920068.1"/>
    <property type="molecule type" value="Genomic_DNA"/>
</dbReference>
<dbReference type="PROSITE" id="PS51186">
    <property type="entry name" value="GNAT"/>
    <property type="match status" value="1"/>
</dbReference>
<proteinExistence type="predicted"/>
<dbReference type="CDD" id="cd04301">
    <property type="entry name" value="NAT_SF"/>
    <property type="match status" value="1"/>
</dbReference>
<evidence type="ECO:0000313" key="2">
    <source>
        <dbReference type="EMBL" id="MBD3920068.1"/>
    </source>
</evidence>
<gene>
    <name evidence="2" type="ORF">H8B09_14985</name>
</gene>
<name>A0ABR8MVT0_9BACL</name>
<dbReference type="InterPro" id="IPR000182">
    <property type="entry name" value="GNAT_dom"/>
</dbReference>
<evidence type="ECO:0000259" key="1">
    <source>
        <dbReference type="PROSITE" id="PS51186"/>
    </source>
</evidence>
<sequence>MTTITYSTTNNVTAEQLSQLFERSGMKRPIHDLPRLQTMLDNADITVSAWDGDRLVGIARAITDYAYCCYLSDLAVDGDYQKHGIGSKLVDEVRQVIGELCSLILISAPGAMEYYPKIGFTLSDKAYVIPRVK</sequence>
<feature type="domain" description="N-acetyltransferase" evidence="1">
    <location>
        <begin position="7"/>
        <end position="133"/>
    </location>
</feature>
<dbReference type="RefSeq" id="WP_191204322.1">
    <property type="nucleotide sequence ID" value="NZ_JACXZA010000003.1"/>
</dbReference>
<dbReference type="PANTHER" id="PTHR43233:SF1">
    <property type="entry name" value="FAMILY N-ACETYLTRANSFERASE, PUTATIVE (AFU_ORTHOLOGUE AFUA_6G03350)-RELATED"/>
    <property type="match status" value="1"/>
</dbReference>
<dbReference type="Pfam" id="PF00583">
    <property type="entry name" value="Acetyltransf_1"/>
    <property type="match status" value="1"/>
</dbReference>
<organism evidence="2 3">
    <name type="scientific">Paenibacillus terricola</name>
    <dbReference type="NCBI Taxonomy" id="2763503"/>
    <lineage>
        <taxon>Bacteria</taxon>
        <taxon>Bacillati</taxon>
        <taxon>Bacillota</taxon>
        <taxon>Bacilli</taxon>
        <taxon>Bacillales</taxon>
        <taxon>Paenibacillaceae</taxon>
        <taxon>Paenibacillus</taxon>
    </lineage>
</organism>
<dbReference type="SUPFAM" id="SSF55729">
    <property type="entry name" value="Acyl-CoA N-acyltransferases (Nat)"/>
    <property type="match status" value="1"/>
</dbReference>
<protein>
    <submittedName>
        <fullName evidence="2">GNAT family N-acetyltransferase</fullName>
    </submittedName>
</protein>
<dbReference type="Proteomes" id="UP000609346">
    <property type="component" value="Unassembled WGS sequence"/>
</dbReference>
<evidence type="ECO:0000313" key="3">
    <source>
        <dbReference type="Proteomes" id="UP000609346"/>
    </source>
</evidence>